<dbReference type="Proteomes" id="UP000831701">
    <property type="component" value="Chromosome 20"/>
</dbReference>
<evidence type="ECO:0000313" key="1">
    <source>
        <dbReference type="EMBL" id="KAI3356516.1"/>
    </source>
</evidence>
<dbReference type="EMBL" id="CM041550">
    <property type="protein sequence ID" value="KAI3356516.1"/>
    <property type="molecule type" value="Genomic_DNA"/>
</dbReference>
<proteinExistence type="predicted"/>
<gene>
    <name evidence="1" type="ORF">L3Q82_017721</name>
</gene>
<name>A0ACB8VLL8_9TELE</name>
<reference evidence="1" key="1">
    <citation type="submission" date="2022-04" db="EMBL/GenBank/DDBJ databases">
        <title>Jade perch genome.</title>
        <authorList>
            <person name="Chao B."/>
        </authorList>
    </citation>
    <scope>NUCLEOTIDE SEQUENCE</scope>
    <source>
        <strain evidence="1">CB-2022</strain>
    </source>
</reference>
<sequence>MLDKESRLRISLENRRGCVGPAGTGLCWERLAEPSVREVFNSHLWENFSQISRDAGDIESEWTPQKGEAVLCQHCLQCGWGAVDLNWGYLPRISSIPPSTEEAEAGDSEVDSSITQAEVTDVVHKLLGGNARRGWMRSSWSTSSPLDVVGLSWLTHASAALHGGWGQYRWSGKPGWWSLFLKRGSNYWGITLLSLPEAMVLDQKRVVCHLRVGGEVLPQVEEFKYLGVLFTSEGKIDRQIDRRIGAASAVMRWVYQTIMVKKEGSRKAKLSIYQSVYAPTLTYGHELWVMTRKDKIADTSSRNEGGWALP</sequence>
<evidence type="ECO:0000313" key="2">
    <source>
        <dbReference type="Proteomes" id="UP000831701"/>
    </source>
</evidence>
<comment type="caution">
    <text evidence="1">The sequence shown here is derived from an EMBL/GenBank/DDBJ whole genome shotgun (WGS) entry which is preliminary data.</text>
</comment>
<organism evidence="1 2">
    <name type="scientific">Scortum barcoo</name>
    <name type="common">barcoo grunter</name>
    <dbReference type="NCBI Taxonomy" id="214431"/>
    <lineage>
        <taxon>Eukaryota</taxon>
        <taxon>Metazoa</taxon>
        <taxon>Chordata</taxon>
        <taxon>Craniata</taxon>
        <taxon>Vertebrata</taxon>
        <taxon>Euteleostomi</taxon>
        <taxon>Actinopterygii</taxon>
        <taxon>Neopterygii</taxon>
        <taxon>Teleostei</taxon>
        <taxon>Neoteleostei</taxon>
        <taxon>Acanthomorphata</taxon>
        <taxon>Eupercaria</taxon>
        <taxon>Centrarchiformes</taxon>
        <taxon>Terapontoidei</taxon>
        <taxon>Terapontidae</taxon>
        <taxon>Scortum</taxon>
    </lineage>
</organism>
<accession>A0ACB8VLL8</accession>
<protein>
    <submittedName>
        <fullName evidence="1">Uncharacterized protein</fullName>
    </submittedName>
</protein>
<keyword evidence="2" id="KW-1185">Reference proteome</keyword>